<name>A0AA97P7C8_PYRO3</name>
<accession>A0AA97P7C8</accession>
<keyword evidence="1" id="KW-0812">Transmembrane</keyword>
<dbReference type="AlphaFoldDB" id="A0AA97P7C8"/>
<protein>
    <submittedName>
        <fullName evidence="2">Uncharacterized protein</fullName>
    </submittedName>
</protein>
<sequence length="91" mass="9641">MVSTRQVSLSVGIKVGAPVVVAIIIILLCPYAPATSVLPRVDGASCWVDRTEDSSASDSRDIRERRGAQMHLLKTWSIGLAAGLYCGVDLG</sequence>
<dbReference type="Proteomes" id="UP000011086">
    <property type="component" value="Unassembled WGS sequence"/>
</dbReference>
<feature type="transmembrane region" description="Helical" evidence="1">
    <location>
        <begin position="12"/>
        <end position="33"/>
    </location>
</feature>
<organism evidence="2">
    <name type="scientific">Pyricularia oryzae (strain Y34)</name>
    <name type="common">Rice blast fungus</name>
    <name type="synonym">Magnaporthe oryzae</name>
    <dbReference type="NCBI Taxonomy" id="1143189"/>
    <lineage>
        <taxon>Eukaryota</taxon>
        <taxon>Fungi</taxon>
        <taxon>Dikarya</taxon>
        <taxon>Ascomycota</taxon>
        <taxon>Pezizomycotina</taxon>
        <taxon>Sordariomycetes</taxon>
        <taxon>Sordariomycetidae</taxon>
        <taxon>Magnaporthales</taxon>
        <taxon>Pyriculariaceae</taxon>
        <taxon>Pyricularia</taxon>
    </lineage>
</organism>
<dbReference type="EMBL" id="JH793806">
    <property type="protein sequence ID" value="ELQ43334.1"/>
    <property type="molecule type" value="Genomic_DNA"/>
</dbReference>
<gene>
    <name evidence="2" type="ORF">OOU_Y34scaffold00160g7</name>
</gene>
<reference evidence="2" key="1">
    <citation type="journal article" date="2012" name="PLoS Genet.">
        <title>Comparative analysis of the genomes of two field isolates of the rice blast fungus Magnaporthe oryzae.</title>
        <authorList>
            <person name="Xue M."/>
            <person name="Yang J."/>
            <person name="Li Z."/>
            <person name="Hu S."/>
            <person name="Yao N."/>
            <person name="Dean R.A."/>
            <person name="Zhao W."/>
            <person name="Shen M."/>
            <person name="Zhang H."/>
            <person name="Li C."/>
            <person name="Liu L."/>
            <person name="Cao L."/>
            <person name="Xu X."/>
            <person name="Xing Y."/>
            <person name="Hsiang T."/>
            <person name="Zhang Z."/>
            <person name="Xu J.R."/>
            <person name="Peng Y.L."/>
        </authorList>
    </citation>
    <scope>NUCLEOTIDE SEQUENCE</scope>
    <source>
        <strain evidence="2">Y34</strain>
    </source>
</reference>
<evidence type="ECO:0000313" key="2">
    <source>
        <dbReference type="EMBL" id="ELQ43334.1"/>
    </source>
</evidence>
<proteinExistence type="predicted"/>
<keyword evidence="1" id="KW-0472">Membrane</keyword>
<evidence type="ECO:0000256" key="1">
    <source>
        <dbReference type="SAM" id="Phobius"/>
    </source>
</evidence>
<keyword evidence="1" id="KW-1133">Transmembrane helix</keyword>